<dbReference type="PANTHER" id="PTHR23523:SF2">
    <property type="entry name" value="2-NITROIMIDAZOLE TRANSPORTER"/>
    <property type="match status" value="1"/>
</dbReference>
<dbReference type="InterPro" id="IPR011701">
    <property type="entry name" value="MFS"/>
</dbReference>
<feature type="transmembrane region" description="Helical" evidence="6">
    <location>
        <begin position="214"/>
        <end position="236"/>
    </location>
</feature>
<sequence length="398" mass="43260">METHQLSKLQTGLIVTLLILIGANLRTALTAVPPLLSNISTTFNLPDWFLGSLTTIPLLCFAIVSPFVSRLVHRFGMLPLIAAALVVLGIGSFLRIYSFTALLLGTLLIGCSIAILNVLSPAVVAKYFPRKIGLMTSAYTLSMTIFSALAAGMSAPVSSVIKWQPTLQWLTIFPILTLIVMFINRQVQRHNPPKHLKRSSSPTHHTKSVWRQPLAWAMTIFMGLQSLLFYTILTWVPSIFVAHGMSQNTASLLLGLLQLSSLPMAYLIPNLAGRREKQAPLMWMIFGLFVLGLGCLMIQSTSLIIAIVACVLLGFATNAAFSMAMILFSLKTSNPYETSAVSGMAQSIGYLAASVGPMMAGFLHSQFNSWTVALAVLIVIVVIMTGFGLAVDRRKSVF</sequence>
<accession>A0A0R1YVW1</accession>
<keyword evidence="5 6" id="KW-0472">Membrane</keyword>
<dbReference type="RefSeq" id="WP_225425025.1">
    <property type="nucleotide sequence ID" value="NZ_AZFZ01000010.1"/>
</dbReference>
<dbReference type="CDD" id="cd17339">
    <property type="entry name" value="MFS_NIMT_CynX_like"/>
    <property type="match status" value="1"/>
</dbReference>
<feature type="transmembrane region" description="Helical" evidence="6">
    <location>
        <begin position="75"/>
        <end position="94"/>
    </location>
</feature>
<feature type="transmembrane region" description="Helical" evidence="6">
    <location>
        <begin position="167"/>
        <end position="184"/>
    </location>
</feature>
<evidence type="ECO:0000313" key="9">
    <source>
        <dbReference type="Proteomes" id="UP000051010"/>
    </source>
</evidence>
<dbReference type="InterPro" id="IPR020846">
    <property type="entry name" value="MFS_dom"/>
</dbReference>
<feature type="transmembrane region" description="Helical" evidence="6">
    <location>
        <begin position="369"/>
        <end position="391"/>
    </location>
</feature>
<feature type="transmembrane region" description="Helical" evidence="6">
    <location>
        <begin position="340"/>
        <end position="363"/>
    </location>
</feature>
<feature type="transmembrane region" description="Helical" evidence="6">
    <location>
        <begin position="280"/>
        <end position="299"/>
    </location>
</feature>
<dbReference type="GO" id="GO:0005886">
    <property type="term" value="C:plasma membrane"/>
    <property type="evidence" value="ECO:0007669"/>
    <property type="project" value="UniProtKB-SubCell"/>
</dbReference>
<feature type="transmembrane region" description="Helical" evidence="6">
    <location>
        <begin position="132"/>
        <end position="155"/>
    </location>
</feature>
<evidence type="ECO:0000256" key="3">
    <source>
        <dbReference type="ARBA" id="ARBA00022692"/>
    </source>
</evidence>
<comment type="caution">
    <text evidence="8">The sequence shown here is derived from an EMBL/GenBank/DDBJ whole genome shotgun (WGS) entry which is preliminary data.</text>
</comment>
<gene>
    <name evidence="8" type="ORF">FD47_GL000130</name>
</gene>
<evidence type="ECO:0000313" key="8">
    <source>
        <dbReference type="EMBL" id="KRM44676.1"/>
    </source>
</evidence>
<dbReference type="Gene3D" id="1.20.1250.20">
    <property type="entry name" value="MFS general substrate transporter like domains"/>
    <property type="match status" value="1"/>
</dbReference>
<evidence type="ECO:0000256" key="5">
    <source>
        <dbReference type="ARBA" id="ARBA00023136"/>
    </source>
</evidence>
<dbReference type="SUPFAM" id="SSF103473">
    <property type="entry name" value="MFS general substrate transporter"/>
    <property type="match status" value="1"/>
</dbReference>
<keyword evidence="4 6" id="KW-1133">Transmembrane helix</keyword>
<dbReference type="AlphaFoldDB" id="A0A0R1YVW1"/>
<keyword evidence="2" id="KW-0813">Transport</keyword>
<comment type="subcellular location">
    <subcellularLocation>
        <location evidence="1">Cell membrane</location>
        <topology evidence="1">Multi-pass membrane protein</topology>
    </subcellularLocation>
</comment>
<feature type="transmembrane region" description="Helical" evidence="6">
    <location>
        <begin position="48"/>
        <end position="68"/>
    </location>
</feature>
<feature type="transmembrane region" description="Helical" evidence="6">
    <location>
        <begin position="305"/>
        <end position="328"/>
    </location>
</feature>
<dbReference type="PANTHER" id="PTHR23523">
    <property type="match status" value="1"/>
</dbReference>
<protein>
    <submittedName>
        <fullName evidence="8">Transporter, major facilitator family protein</fullName>
    </submittedName>
</protein>
<evidence type="ECO:0000256" key="4">
    <source>
        <dbReference type="ARBA" id="ARBA00022989"/>
    </source>
</evidence>
<name>A0A0R1YVW1_9LACO</name>
<feature type="transmembrane region" description="Helical" evidence="6">
    <location>
        <begin position="248"/>
        <end position="268"/>
    </location>
</feature>
<feature type="domain" description="Major facilitator superfamily (MFS) profile" evidence="7">
    <location>
        <begin position="12"/>
        <end position="393"/>
    </location>
</feature>
<evidence type="ECO:0000256" key="1">
    <source>
        <dbReference type="ARBA" id="ARBA00004651"/>
    </source>
</evidence>
<keyword evidence="3 6" id="KW-0812">Transmembrane</keyword>
<dbReference type="Pfam" id="PF07690">
    <property type="entry name" value="MFS_1"/>
    <property type="match status" value="1"/>
</dbReference>
<feature type="transmembrane region" description="Helical" evidence="6">
    <location>
        <begin position="100"/>
        <end position="120"/>
    </location>
</feature>
<proteinExistence type="predicted"/>
<dbReference type="Proteomes" id="UP000051010">
    <property type="component" value="Unassembled WGS sequence"/>
</dbReference>
<reference evidence="8 9" key="1">
    <citation type="journal article" date="2015" name="Genome Announc.">
        <title>Expanding the biotechnology potential of lactobacilli through comparative genomics of 213 strains and associated genera.</title>
        <authorList>
            <person name="Sun Z."/>
            <person name="Harris H.M."/>
            <person name="McCann A."/>
            <person name="Guo C."/>
            <person name="Argimon S."/>
            <person name="Zhang W."/>
            <person name="Yang X."/>
            <person name="Jeffery I.B."/>
            <person name="Cooney J.C."/>
            <person name="Kagawa T.F."/>
            <person name="Liu W."/>
            <person name="Song Y."/>
            <person name="Salvetti E."/>
            <person name="Wrobel A."/>
            <person name="Rasinkangas P."/>
            <person name="Parkhill J."/>
            <person name="Rea M.C."/>
            <person name="O'Sullivan O."/>
            <person name="Ritari J."/>
            <person name="Douillard F.P."/>
            <person name="Paul Ross R."/>
            <person name="Yang R."/>
            <person name="Briner A.E."/>
            <person name="Felis G.E."/>
            <person name="de Vos W.M."/>
            <person name="Barrangou R."/>
            <person name="Klaenhammer T.R."/>
            <person name="Caufield P.W."/>
            <person name="Cui Y."/>
            <person name="Zhang H."/>
            <person name="O'Toole P.W."/>
        </authorList>
    </citation>
    <scope>NUCLEOTIDE SEQUENCE [LARGE SCALE GENOMIC DNA]</scope>
    <source>
        <strain evidence="8 9">DSM 18390</strain>
    </source>
</reference>
<dbReference type="EMBL" id="AZFZ01000010">
    <property type="protein sequence ID" value="KRM44676.1"/>
    <property type="molecule type" value="Genomic_DNA"/>
</dbReference>
<feature type="transmembrane region" description="Helical" evidence="6">
    <location>
        <begin position="12"/>
        <end position="36"/>
    </location>
</feature>
<evidence type="ECO:0000256" key="6">
    <source>
        <dbReference type="SAM" id="Phobius"/>
    </source>
</evidence>
<dbReference type="PROSITE" id="PS50850">
    <property type="entry name" value="MFS"/>
    <property type="match status" value="1"/>
</dbReference>
<dbReference type="GO" id="GO:0022857">
    <property type="term" value="F:transmembrane transporter activity"/>
    <property type="evidence" value="ECO:0007669"/>
    <property type="project" value="InterPro"/>
</dbReference>
<evidence type="ECO:0000256" key="2">
    <source>
        <dbReference type="ARBA" id="ARBA00022448"/>
    </source>
</evidence>
<organism evidence="8 9">
    <name type="scientific">Lentilactobacillus parafarraginis DSM 18390 = JCM 14109</name>
    <dbReference type="NCBI Taxonomy" id="1423786"/>
    <lineage>
        <taxon>Bacteria</taxon>
        <taxon>Bacillati</taxon>
        <taxon>Bacillota</taxon>
        <taxon>Bacilli</taxon>
        <taxon>Lactobacillales</taxon>
        <taxon>Lactobacillaceae</taxon>
        <taxon>Lentilactobacillus</taxon>
    </lineage>
</organism>
<evidence type="ECO:0000259" key="7">
    <source>
        <dbReference type="PROSITE" id="PS50850"/>
    </source>
</evidence>
<dbReference type="InterPro" id="IPR036259">
    <property type="entry name" value="MFS_trans_sf"/>
</dbReference>
<dbReference type="PATRIC" id="fig|1423786.4.peg.129"/>
<dbReference type="InterPro" id="IPR052524">
    <property type="entry name" value="MFS_Cyanate_Porter"/>
</dbReference>